<evidence type="ECO:0000256" key="3">
    <source>
        <dbReference type="ARBA" id="ARBA00010131"/>
    </source>
</evidence>
<feature type="signal peptide" evidence="9">
    <location>
        <begin position="1"/>
        <end position="20"/>
    </location>
</feature>
<dbReference type="PANTHER" id="PTHR33966">
    <property type="entry name" value="PROTEIN ODR-4 HOMOLOG"/>
    <property type="match status" value="1"/>
</dbReference>
<organism evidence="10 11">
    <name type="scientific">Rattus norvegicus</name>
    <name type="common">Rat</name>
    <dbReference type="NCBI Taxonomy" id="10116"/>
    <lineage>
        <taxon>Eukaryota</taxon>
        <taxon>Metazoa</taxon>
        <taxon>Chordata</taxon>
        <taxon>Craniata</taxon>
        <taxon>Vertebrata</taxon>
        <taxon>Euteleostomi</taxon>
        <taxon>Mammalia</taxon>
        <taxon>Eutheria</taxon>
        <taxon>Euarchontoglires</taxon>
        <taxon>Glires</taxon>
        <taxon>Rodentia</taxon>
        <taxon>Myomorpha</taxon>
        <taxon>Muroidea</taxon>
        <taxon>Muridae</taxon>
        <taxon>Murinae</taxon>
        <taxon>Rattus</taxon>
    </lineage>
</organism>
<dbReference type="Proteomes" id="UP000234681">
    <property type="component" value="Chromosome 13"/>
</dbReference>
<proteinExistence type="inferred from homology"/>
<evidence type="ECO:0000256" key="1">
    <source>
        <dbReference type="ARBA" id="ARBA00003891"/>
    </source>
</evidence>
<comment type="similarity">
    <text evidence="3">Belongs to the ODR-4 family.</text>
</comment>
<feature type="transmembrane region" description="Helical" evidence="8">
    <location>
        <begin position="301"/>
        <end position="321"/>
    </location>
</feature>
<name>A6ICR3_RAT</name>
<dbReference type="AGR" id="RGD:1307830"/>
<evidence type="ECO:0000256" key="2">
    <source>
        <dbReference type="ARBA" id="ARBA00004370"/>
    </source>
</evidence>
<evidence type="ECO:0000256" key="7">
    <source>
        <dbReference type="ARBA" id="ARBA00023136"/>
    </source>
</evidence>
<keyword evidence="7 8" id="KW-0472">Membrane</keyword>
<evidence type="ECO:0000313" key="11">
    <source>
        <dbReference type="Proteomes" id="UP000234681"/>
    </source>
</evidence>
<evidence type="ECO:0000256" key="5">
    <source>
        <dbReference type="ARBA" id="ARBA00022692"/>
    </source>
</evidence>
<evidence type="ECO:0000256" key="8">
    <source>
        <dbReference type="SAM" id="Phobius"/>
    </source>
</evidence>
<keyword evidence="5 8" id="KW-0812">Transmembrane</keyword>
<dbReference type="Pfam" id="PF14778">
    <property type="entry name" value="ODR4-like"/>
    <property type="match status" value="2"/>
</dbReference>
<evidence type="ECO:0000313" key="12">
    <source>
        <dbReference type="RGD" id="1307830"/>
    </source>
</evidence>
<reference evidence="10 11" key="1">
    <citation type="submission" date="2005-09" db="EMBL/GenBank/DDBJ databases">
        <authorList>
            <person name="Mural R.J."/>
            <person name="Li P.W."/>
            <person name="Adams M.D."/>
            <person name="Amanatides P.G."/>
            <person name="Baden-Tillson H."/>
            <person name="Barnstead M."/>
            <person name="Chin S.H."/>
            <person name="Dew I."/>
            <person name="Evans C.A."/>
            <person name="Ferriera S."/>
            <person name="Flanigan M."/>
            <person name="Fosler C."/>
            <person name="Glodek A."/>
            <person name="Gu Z."/>
            <person name="Holt R.A."/>
            <person name="Jennings D."/>
            <person name="Kraft C.L."/>
            <person name="Lu F."/>
            <person name="Nguyen T."/>
            <person name="Nusskern D.R."/>
            <person name="Pfannkoch C.M."/>
            <person name="Sitter C."/>
            <person name="Sutton G.G."/>
            <person name="Venter J.C."/>
            <person name="Wang Z."/>
            <person name="Woodage T."/>
            <person name="Zheng X.H."/>
            <person name="Zhong F."/>
        </authorList>
    </citation>
    <scope>NUCLEOTIDE SEQUENCE [LARGE SCALE GENOMIC DNA]</scope>
    <source>
        <strain>BN</strain>
        <strain evidence="11">Sprague-Dawley</strain>
    </source>
</reference>
<dbReference type="RGD" id="1307830">
    <property type="gene designation" value="Odr4"/>
</dbReference>
<keyword evidence="6 8" id="KW-1133">Transmembrane helix</keyword>
<gene>
    <name evidence="12" type="primary">Odr4</name>
    <name evidence="10" type="synonym">RGD1307830_predicted</name>
    <name evidence="10" type="ORF">rCG_46284</name>
</gene>
<comment type="function">
    <text evidence="1">May play a role in the trafficking of a subset of G-protein coupled receptors.</text>
</comment>
<evidence type="ECO:0000256" key="9">
    <source>
        <dbReference type="SAM" id="SignalP"/>
    </source>
</evidence>
<evidence type="ECO:0000256" key="6">
    <source>
        <dbReference type="ARBA" id="ARBA00022989"/>
    </source>
</evidence>
<keyword evidence="9" id="KW-0732">Signal</keyword>
<accession>A6ICR3</accession>
<evidence type="ECO:0000256" key="4">
    <source>
        <dbReference type="ARBA" id="ARBA00020550"/>
    </source>
</evidence>
<dbReference type="AlphaFoldDB" id="A6ICR3"/>
<comment type="subcellular location">
    <subcellularLocation>
        <location evidence="2">Membrane</location>
    </subcellularLocation>
</comment>
<dbReference type="PANTHER" id="PTHR33966:SF1">
    <property type="entry name" value="PROTEIN ODR-4 HOMOLOG"/>
    <property type="match status" value="1"/>
</dbReference>
<feature type="chain" id="PRO_5039904374" description="Protein odr-4 homolog" evidence="9">
    <location>
        <begin position="21"/>
        <end position="323"/>
    </location>
</feature>
<sequence length="323" mass="36230">MLPGVLVVLGVFIITTLELADDFQNAMRRLIFSMEKSMSRKRLWNVTEDEVSERVTLHICSSTKKISCRTYDVHDPKSSARPADWKYQSRVSASWLSLDCTIHVNIHIPLSATSVTYTLEKNTKSGLTRWAKQIENGVYLINGQVKGNDCDLLEGQKKNRGNTQAAAHSFDVRVLTQLAVKRDILNTVADRCEILFEDLLLNETPEKKNYELPQRVFVPLPGSTVMLCDYKFGDESAEEIRDHFSDMLDHEIQIEDVEIAEEVNTACMPSCVNSEASLTNTNDEQPEQPNKTIGVKIQQNIGVIAALAVAAFAAGISFHYFSD</sequence>
<evidence type="ECO:0000313" key="10">
    <source>
        <dbReference type="EMBL" id="EDM09584.1"/>
    </source>
</evidence>
<dbReference type="InterPro" id="IPR029454">
    <property type="entry name" value="ODR-4-like"/>
</dbReference>
<dbReference type="GO" id="GO:0016020">
    <property type="term" value="C:membrane"/>
    <property type="evidence" value="ECO:0007669"/>
    <property type="project" value="UniProtKB-SubCell"/>
</dbReference>
<protein>
    <recommendedName>
        <fullName evidence="4">Protein odr-4 homolog</fullName>
    </recommendedName>
</protein>
<dbReference type="EMBL" id="CH473958">
    <property type="protein sequence ID" value="EDM09584.1"/>
    <property type="molecule type" value="Genomic_DNA"/>
</dbReference>